<dbReference type="Pfam" id="PF00934">
    <property type="entry name" value="PE"/>
    <property type="match status" value="1"/>
</dbReference>
<dbReference type="InterPro" id="IPR038332">
    <property type="entry name" value="PPE_sf"/>
</dbReference>
<proteinExistence type="predicted"/>
<dbReference type="RefSeq" id="WP_231991492.1">
    <property type="nucleotide sequence ID" value="NZ_AP017624.1"/>
</dbReference>
<dbReference type="GO" id="GO:0005975">
    <property type="term" value="P:carbohydrate metabolic process"/>
    <property type="evidence" value="ECO:0007669"/>
    <property type="project" value="InterPro"/>
</dbReference>
<dbReference type="Pfam" id="PF21526">
    <property type="entry name" value="PGRS"/>
    <property type="match status" value="1"/>
</dbReference>
<dbReference type="SUPFAM" id="SSF51445">
    <property type="entry name" value="(Trans)glycosidases"/>
    <property type="match status" value="1"/>
</dbReference>
<dbReference type="InterPro" id="IPR052750">
    <property type="entry name" value="GH18_Chitinase"/>
</dbReference>
<feature type="region of interest" description="Disordered" evidence="1">
    <location>
        <begin position="121"/>
        <end position="180"/>
    </location>
</feature>
<gene>
    <name evidence="3" type="ORF">SHTP_3162</name>
</gene>
<accession>A0A1B4Y577</accession>
<dbReference type="EMBL" id="AP017624">
    <property type="protein sequence ID" value="BAV42212.1"/>
    <property type="molecule type" value="Genomic_DNA"/>
</dbReference>
<dbReference type="Gene3D" id="3.20.20.80">
    <property type="entry name" value="Glycosidases"/>
    <property type="match status" value="1"/>
</dbReference>
<feature type="domain" description="GH18" evidence="2">
    <location>
        <begin position="340"/>
        <end position="670"/>
    </location>
</feature>
<dbReference type="AlphaFoldDB" id="A0A1B4Y577"/>
<sequence length="670" mass="64850">MPSYVFATPEALTTVSSDLAGIGIAIRSANLTAAPSTTQVLAAAQDEVSAAIAGFFSGHAQQFQTLSAQASAFHDQFVETLSGASGAYAAAEAASTSPLQNLEQSLLAVINAPSQALTGRPLIGDGANGSPGTGQNGGDGGWLWGNGGNGGSGAPGGAGGAGGSAGLWGRGGDGGDATIAGGPGGNGGAGGANGLIGGGNGGAGGAGGAGAPGGDIAGGTGGAGGIGGANRQLLSLDGTGGAGGTGGSGGFGGIGAAGGDAGAGGAGGANQALLGGTGGTGGNGGNGGAGGAGGGLGGQGGVGGTGGVNHALLGGTGGHNGLNGSNGSDGITGTGSTGVYKPYVDITLWPYPDGSGYNFSDAANAGITDVTLAFITADTTNGQAAWGGYTAYDVTGGSQISYIENQITNMTNAGINGTISFGGQAGTPLAVYAANNSLTATQLAAQYQEVMSTYGIYNIDFDDEGAILTNSSALTLQAQAIALSQAWGTANGTPVTVSYTVPAAPSGLTAEGMAPINAAISSGVNVSTVNIMAMDYYDGTTQMGTAAIDAATATHGQLMTLYPSLSSDQAWAMLVVDAHDRRQRRHQRNLHPHRRPNVDLVRAGQQHRPTVDVAASSRPDRRYRGIEQQRQRSGTDALRVLRDLRAVRQQLLSPTAACQHISACPPAASA</sequence>
<organism evidence="3 4">
    <name type="scientific">Mycobacterium ulcerans subsp. shinshuense</name>
    <dbReference type="NCBI Taxonomy" id="1124626"/>
    <lineage>
        <taxon>Bacteria</taxon>
        <taxon>Bacillati</taxon>
        <taxon>Actinomycetota</taxon>
        <taxon>Actinomycetes</taxon>
        <taxon>Mycobacteriales</taxon>
        <taxon>Mycobacteriaceae</taxon>
        <taxon>Mycobacterium</taxon>
        <taxon>Mycobacterium ulcerans group</taxon>
    </lineage>
</organism>
<protein>
    <submittedName>
        <fullName evidence="3">PE-PGRS family protein</fullName>
    </submittedName>
</protein>
<dbReference type="PANTHER" id="PTHR42976:SF1">
    <property type="entry name" value="GH18 DOMAIN-CONTAINING PROTEIN-RELATED"/>
    <property type="match status" value="1"/>
</dbReference>
<evidence type="ECO:0000259" key="2">
    <source>
        <dbReference type="PROSITE" id="PS51910"/>
    </source>
</evidence>
<dbReference type="InterPro" id="IPR001223">
    <property type="entry name" value="Glyco_hydro18_cat"/>
</dbReference>
<dbReference type="InterPro" id="IPR000084">
    <property type="entry name" value="PE-PGRS_N"/>
</dbReference>
<name>A0A1B4Y577_MYCUL</name>
<reference evidence="3 4" key="1">
    <citation type="submission" date="2016-08" db="EMBL/GenBank/DDBJ databases">
        <title>Complete genome sequence of Mycobacterium shinshuense, a subspecies of M. ulcerans.</title>
        <authorList>
            <person name="Yoshida M."/>
            <person name="Ogura Y."/>
            <person name="Hayashi T."/>
            <person name="Hoshino Y."/>
        </authorList>
    </citation>
    <scope>NUCLEOTIDE SEQUENCE [LARGE SCALE GENOMIC DNA]</scope>
    <source>
        <strain evidence="4">ATCC 33728</strain>
    </source>
</reference>
<dbReference type="Proteomes" id="UP000218067">
    <property type="component" value="Chromosome"/>
</dbReference>
<evidence type="ECO:0000256" key="1">
    <source>
        <dbReference type="SAM" id="MobiDB-lite"/>
    </source>
</evidence>
<dbReference type="InterPro" id="IPR017853">
    <property type="entry name" value="GH"/>
</dbReference>
<feature type="compositionally biased region" description="Basic and acidic residues" evidence="1">
    <location>
        <begin position="618"/>
        <end position="630"/>
    </location>
</feature>
<dbReference type="InterPro" id="IPR048996">
    <property type="entry name" value="PGRS_rpt"/>
</dbReference>
<dbReference type="GeneID" id="93437752"/>
<dbReference type="Pfam" id="PF00704">
    <property type="entry name" value="Glyco_hydro_18"/>
    <property type="match status" value="1"/>
</dbReference>
<dbReference type="PROSITE" id="PS51910">
    <property type="entry name" value="GH18_2"/>
    <property type="match status" value="1"/>
</dbReference>
<feature type="region of interest" description="Disordered" evidence="1">
    <location>
        <begin position="604"/>
        <end position="634"/>
    </location>
</feature>
<feature type="compositionally biased region" description="Gly residues" evidence="1">
    <location>
        <begin position="126"/>
        <end position="180"/>
    </location>
</feature>
<dbReference type="PRINTS" id="PR01228">
    <property type="entry name" value="EGGSHELL"/>
</dbReference>
<dbReference type="SUPFAM" id="SSF140459">
    <property type="entry name" value="PE/PPE dimer-like"/>
    <property type="match status" value="1"/>
</dbReference>
<dbReference type="PANTHER" id="PTHR42976">
    <property type="entry name" value="BIFUNCTIONAL CHITINASE/LYSOZYME-RELATED"/>
    <property type="match status" value="1"/>
</dbReference>
<dbReference type="Gene3D" id="1.10.287.850">
    <property type="entry name" value="HP0062-like domain"/>
    <property type="match status" value="1"/>
</dbReference>
<evidence type="ECO:0000313" key="3">
    <source>
        <dbReference type="EMBL" id="BAV42212.1"/>
    </source>
</evidence>
<evidence type="ECO:0000313" key="4">
    <source>
        <dbReference type="Proteomes" id="UP000218067"/>
    </source>
</evidence>